<name>A0A3B5K8N0_TAKRU</name>
<dbReference type="GeneTree" id="ENSGT01030000234767"/>
<dbReference type="Ensembl" id="ENSTRUT00000057843.2">
    <property type="protein sequence ID" value="ENSTRUP00000054013.1"/>
    <property type="gene ID" value="ENSTRUG00000022189.2"/>
</dbReference>
<accession>A0A3B5K8N0</accession>
<dbReference type="InParanoid" id="A0A3B5K8N0"/>
<sequence>MNFPRKNPMKMGSSKTHLSLESMRSSGFLTNDSMSEAFGGAKIVCTINLCLFFSLGS</sequence>
<reference evidence="1" key="3">
    <citation type="submission" date="2025-09" db="UniProtKB">
        <authorList>
            <consortium name="Ensembl"/>
        </authorList>
    </citation>
    <scope>IDENTIFICATION</scope>
</reference>
<evidence type="ECO:0000313" key="1">
    <source>
        <dbReference type="Ensembl" id="ENSTRUP00000054013.1"/>
    </source>
</evidence>
<dbReference type="AlphaFoldDB" id="A0A3B5K8N0"/>
<keyword evidence="2" id="KW-1185">Reference proteome</keyword>
<dbReference type="OMA" id="NFYFSRV"/>
<organism evidence="1 2">
    <name type="scientific">Takifugu rubripes</name>
    <name type="common">Japanese pufferfish</name>
    <name type="synonym">Fugu rubripes</name>
    <dbReference type="NCBI Taxonomy" id="31033"/>
    <lineage>
        <taxon>Eukaryota</taxon>
        <taxon>Metazoa</taxon>
        <taxon>Chordata</taxon>
        <taxon>Craniata</taxon>
        <taxon>Vertebrata</taxon>
        <taxon>Euteleostomi</taxon>
        <taxon>Actinopterygii</taxon>
        <taxon>Neopterygii</taxon>
        <taxon>Teleostei</taxon>
        <taxon>Neoteleostei</taxon>
        <taxon>Acanthomorphata</taxon>
        <taxon>Eupercaria</taxon>
        <taxon>Tetraodontiformes</taxon>
        <taxon>Tetradontoidea</taxon>
        <taxon>Tetraodontidae</taxon>
        <taxon>Takifugu</taxon>
    </lineage>
</organism>
<evidence type="ECO:0000313" key="2">
    <source>
        <dbReference type="Proteomes" id="UP000005226"/>
    </source>
</evidence>
<protein>
    <submittedName>
        <fullName evidence="1">Uncharacterized protein</fullName>
    </submittedName>
</protein>
<reference evidence="1 2" key="1">
    <citation type="journal article" date="2011" name="Genome Biol. Evol.">
        <title>Integration of the genetic map and genome assembly of fugu facilitates insights into distinct features of genome evolution in teleosts and mammals.</title>
        <authorList>
            <person name="Kai W."/>
            <person name="Kikuchi K."/>
            <person name="Tohari S."/>
            <person name="Chew A.K."/>
            <person name="Tay A."/>
            <person name="Fujiwara A."/>
            <person name="Hosoya S."/>
            <person name="Suetake H."/>
            <person name="Naruse K."/>
            <person name="Brenner S."/>
            <person name="Suzuki Y."/>
            <person name="Venkatesh B."/>
        </authorList>
    </citation>
    <scope>NUCLEOTIDE SEQUENCE [LARGE SCALE GENOMIC DNA]</scope>
</reference>
<dbReference type="Proteomes" id="UP000005226">
    <property type="component" value="Chromosome 22"/>
</dbReference>
<reference evidence="1" key="2">
    <citation type="submission" date="2025-08" db="UniProtKB">
        <authorList>
            <consortium name="Ensembl"/>
        </authorList>
    </citation>
    <scope>IDENTIFICATION</scope>
</reference>
<proteinExistence type="predicted"/>